<dbReference type="EC" id="5.4.99.-" evidence="4"/>
<dbReference type="EMBL" id="JAPFFK010000004">
    <property type="protein sequence ID" value="KAJ6766020.1"/>
    <property type="molecule type" value="Genomic_DNA"/>
</dbReference>
<evidence type="ECO:0000313" key="9">
    <source>
        <dbReference type="Proteomes" id="UP001151532"/>
    </source>
</evidence>
<evidence type="ECO:0000313" key="8">
    <source>
        <dbReference type="EMBL" id="KAJ6766020.1"/>
    </source>
</evidence>
<dbReference type="InterPro" id="IPR032697">
    <property type="entry name" value="SQ_cyclase_N"/>
</dbReference>
<dbReference type="GO" id="GO:0005811">
    <property type="term" value="C:lipid droplet"/>
    <property type="evidence" value="ECO:0007669"/>
    <property type="project" value="InterPro"/>
</dbReference>
<dbReference type="InterPro" id="IPR032696">
    <property type="entry name" value="SQ_cyclase_C"/>
</dbReference>
<dbReference type="Pfam" id="PF13243">
    <property type="entry name" value="SQHop_cyclase_C"/>
    <property type="match status" value="1"/>
</dbReference>
<dbReference type="PANTHER" id="PTHR11764:SF90">
    <property type="entry name" value="TERPENE CYCLASE_MUTASE FAMILY MEMBER"/>
    <property type="match status" value="1"/>
</dbReference>
<dbReference type="CDD" id="cd02892">
    <property type="entry name" value="SQCY_1"/>
    <property type="match status" value="1"/>
</dbReference>
<evidence type="ECO:0000256" key="2">
    <source>
        <dbReference type="ARBA" id="ARBA00022737"/>
    </source>
</evidence>
<evidence type="ECO:0000259" key="7">
    <source>
        <dbReference type="Pfam" id="PF13249"/>
    </source>
</evidence>
<evidence type="ECO:0000259" key="6">
    <source>
        <dbReference type="Pfam" id="PF13243"/>
    </source>
</evidence>
<accession>A0A9Q1AC35</accession>
<dbReference type="Proteomes" id="UP001151532">
    <property type="component" value="Chromosome 4"/>
</dbReference>
<proteinExistence type="inferred from homology"/>
<dbReference type="GO" id="GO:0042300">
    <property type="term" value="F:beta-amyrin synthase activity"/>
    <property type="evidence" value="ECO:0007669"/>
    <property type="project" value="TreeGrafter"/>
</dbReference>
<dbReference type="Gene3D" id="1.50.10.20">
    <property type="match status" value="2"/>
</dbReference>
<comment type="caution">
    <text evidence="8">The sequence shown here is derived from an EMBL/GenBank/DDBJ whole genome shotgun (WGS) entry which is preliminary data.</text>
</comment>
<dbReference type="PANTHER" id="PTHR11764">
    <property type="entry name" value="TERPENE CYCLASE/MUTASE FAMILY MEMBER"/>
    <property type="match status" value="1"/>
</dbReference>
<keyword evidence="5" id="KW-1133">Transmembrane helix</keyword>
<dbReference type="OrthoDB" id="21502at2759"/>
<gene>
    <name evidence="8" type="ORF">OIU79_022069</name>
</gene>
<feature type="domain" description="Squalene cyclase C-terminal" evidence="6">
    <location>
        <begin position="384"/>
        <end position="684"/>
    </location>
</feature>
<name>A0A9Q1AC35_SALPP</name>
<dbReference type="Pfam" id="PF13249">
    <property type="entry name" value="SQHop_cyclase_N"/>
    <property type="match status" value="1"/>
</dbReference>
<keyword evidence="5" id="KW-0812">Transmembrane</keyword>
<reference evidence="8" key="1">
    <citation type="submission" date="2022-11" db="EMBL/GenBank/DDBJ databases">
        <authorList>
            <person name="Hyden B.L."/>
            <person name="Feng K."/>
            <person name="Yates T."/>
            <person name="Jawdy S."/>
            <person name="Smart L.B."/>
            <person name="Muchero W."/>
        </authorList>
    </citation>
    <scope>NUCLEOTIDE SEQUENCE</scope>
    <source>
        <tissue evidence="8">Shoot tip</tissue>
    </source>
</reference>
<protein>
    <recommendedName>
        <fullName evidence="4">Terpene cyclase/mutase family member</fullName>
        <ecNumber evidence="4">5.4.99.-</ecNumber>
    </recommendedName>
</protein>
<comment type="similarity">
    <text evidence="1 4">Belongs to the terpene cyclase/mutase family.</text>
</comment>
<reference evidence="8" key="2">
    <citation type="journal article" date="2023" name="Int. J. Mol. Sci.">
        <title>De Novo Assembly and Annotation of 11 Diverse Shrub Willow (Salix) Genomes Reveals Novel Gene Organization in Sex-Linked Regions.</title>
        <authorList>
            <person name="Hyden B."/>
            <person name="Feng K."/>
            <person name="Yates T.B."/>
            <person name="Jawdy S."/>
            <person name="Cereghino C."/>
            <person name="Smart L.B."/>
            <person name="Muchero W."/>
        </authorList>
    </citation>
    <scope>NUCLEOTIDE SEQUENCE</scope>
    <source>
        <tissue evidence="8">Shoot tip</tissue>
    </source>
</reference>
<dbReference type="InterPro" id="IPR008930">
    <property type="entry name" value="Terpenoid_cyclase/PrenylTrfase"/>
</dbReference>
<evidence type="ECO:0000256" key="4">
    <source>
        <dbReference type="RuleBase" id="RU362003"/>
    </source>
</evidence>
<keyword evidence="2" id="KW-0677">Repeat</keyword>
<evidence type="ECO:0000256" key="5">
    <source>
        <dbReference type="SAM" id="Phobius"/>
    </source>
</evidence>
<organism evidence="8 9">
    <name type="scientific">Salix purpurea</name>
    <name type="common">Purple osier willow</name>
    <dbReference type="NCBI Taxonomy" id="77065"/>
    <lineage>
        <taxon>Eukaryota</taxon>
        <taxon>Viridiplantae</taxon>
        <taxon>Streptophyta</taxon>
        <taxon>Embryophyta</taxon>
        <taxon>Tracheophyta</taxon>
        <taxon>Spermatophyta</taxon>
        <taxon>Magnoliopsida</taxon>
        <taxon>eudicotyledons</taxon>
        <taxon>Gunneridae</taxon>
        <taxon>Pentapetalae</taxon>
        <taxon>rosids</taxon>
        <taxon>fabids</taxon>
        <taxon>Malpighiales</taxon>
        <taxon>Salicaceae</taxon>
        <taxon>Saliceae</taxon>
        <taxon>Salix</taxon>
    </lineage>
</organism>
<dbReference type="AlphaFoldDB" id="A0A9Q1AC35"/>
<keyword evidence="5" id="KW-0472">Membrane</keyword>
<keyword evidence="3 4" id="KW-0413">Isomerase</keyword>
<dbReference type="FunFam" id="1.50.10.20:FF:000011">
    <property type="entry name" value="Terpene cyclase/mutase family member"/>
    <property type="match status" value="1"/>
</dbReference>
<evidence type="ECO:0000256" key="3">
    <source>
        <dbReference type="ARBA" id="ARBA00023235"/>
    </source>
</evidence>
<sequence>MWRLKIAEKGSSPYIFTTNDFVGRQIWEYDPIAGTPEEREQVEEARRNFTKNRWKVKPSSDLLWQYQILREKNFKQTIPAASDGHWPAENSGVLFFLPPFVFCFYITGHLNTMFPPEYRKEIFRYIYNHQNEDGGWGLHIESHSNMFCTTFSYICLRMLGVGPDEEACARGRKWILDRGGVSSIPSWGKTWLLILGLFDWSGCNPMPPEFWILPTALPVHPVYMPMSYLYGKRFVGPSTPLILSPREELYLEPYESVRWRQVRHLCAREDLYYPHSLIQNFLWDSLYLMSEPLLTRWPFNQLIRKKALEVTMKHIHYEDESNRYITIGCVEKALCMLSCWVEDPDGVAFKRHLARVPDYLWVGEDGMKVQSFGSQLWDMLRLVVDNPAGDFMGMYRHISKGSWTFSDQDHGWQLSDCTAEALKCVLFAQMLPTECIGEKLDPRMIFEAVNIILSLQGPRGGLAGWEPIHGETWLEKLNPMEFLENIVIEHDYVECTSSAIHGFVMFMKVYPGHRKKEIETFIARAVEYLEMIQMPDGSWYGNWGVCFIYSTWFALVGLAAAGKTYYNSQAIRRGVDFLLRVQSPDGGWGESYLACPNKIYTPLEENRSTYVHTAWAMLGLIHAGQEDRDPTPLHRAAKLFINSQAEDGSYPQQEITGVFKNNCMLHYPIYKNVFPLWALGEYRKNVPLPSKKL</sequence>
<evidence type="ECO:0000256" key="1">
    <source>
        <dbReference type="ARBA" id="ARBA00009755"/>
    </source>
</evidence>
<dbReference type="GO" id="GO:0016104">
    <property type="term" value="P:triterpenoid biosynthetic process"/>
    <property type="evidence" value="ECO:0007669"/>
    <property type="project" value="InterPro"/>
</dbReference>
<feature type="domain" description="Squalene cyclase N-terminal" evidence="7">
    <location>
        <begin position="115"/>
        <end position="316"/>
    </location>
</feature>
<dbReference type="InterPro" id="IPR018333">
    <property type="entry name" value="Squalene_cyclase"/>
</dbReference>
<dbReference type="SUPFAM" id="SSF48239">
    <property type="entry name" value="Terpenoid cyclases/Protein prenyltransferases"/>
    <property type="match status" value="2"/>
</dbReference>
<feature type="transmembrane region" description="Helical" evidence="5">
    <location>
        <begin position="539"/>
        <end position="562"/>
    </location>
</feature>
<keyword evidence="9" id="KW-1185">Reference proteome</keyword>
<dbReference type="NCBIfam" id="TIGR01787">
    <property type="entry name" value="squalene_cyclas"/>
    <property type="match status" value="1"/>
</dbReference>
<dbReference type="FunFam" id="1.50.10.20:FF:000002">
    <property type="entry name" value="Terpene cyclase/mutase family member"/>
    <property type="match status" value="1"/>
</dbReference>